<evidence type="ECO:0000256" key="1">
    <source>
        <dbReference type="ARBA" id="ARBA00010088"/>
    </source>
</evidence>
<keyword evidence="2" id="KW-0378">Hydrolase</keyword>
<evidence type="ECO:0000313" key="5">
    <source>
        <dbReference type="Proteomes" id="UP001172673"/>
    </source>
</evidence>
<gene>
    <name evidence="4" type="ORF">H2200_012737</name>
</gene>
<dbReference type="Pfam" id="PF00561">
    <property type="entry name" value="Abhydrolase_1"/>
    <property type="match status" value="1"/>
</dbReference>
<feature type="domain" description="AB hydrolase-1" evidence="3">
    <location>
        <begin position="27"/>
        <end position="270"/>
    </location>
</feature>
<dbReference type="InterPro" id="IPR002410">
    <property type="entry name" value="Peptidase_S33"/>
</dbReference>
<dbReference type="InterPro" id="IPR050266">
    <property type="entry name" value="AB_hydrolase_sf"/>
</dbReference>
<dbReference type="GO" id="GO:0016020">
    <property type="term" value="C:membrane"/>
    <property type="evidence" value="ECO:0007669"/>
    <property type="project" value="TreeGrafter"/>
</dbReference>
<dbReference type="AlphaFoldDB" id="A0AA38WXL3"/>
<dbReference type="GO" id="GO:0008233">
    <property type="term" value="F:peptidase activity"/>
    <property type="evidence" value="ECO:0007669"/>
    <property type="project" value="InterPro"/>
</dbReference>
<dbReference type="InterPro" id="IPR000073">
    <property type="entry name" value="AB_hydrolase_1"/>
</dbReference>
<evidence type="ECO:0000259" key="3">
    <source>
        <dbReference type="Pfam" id="PF00561"/>
    </source>
</evidence>
<dbReference type="SUPFAM" id="SSF53474">
    <property type="entry name" value="alpha/beta-Hydrolases"/>
    <property type="match status" value="1"/>
</dbReference>
<dbReference type="PANTHER" id="PTHR43798">
    <property type="entry name" value="MONOACYLGLYCEROL LIPASE"/>
    <property type="match status" value="1"/>
</dbReference>
<dbReference type="PANTHER" id="PTHR43798:SF31">
    <property type="entry name" value="AB HYDROLASE SUPERFAMILY PROTEIN YCLE"/>
    <property type="match status" value="1"/>
</dbReference>
<dbReference type="InterPro" id="IPR029058">
    <property type="entry name" value="AB_hydrolase_fold"/>
</dbReference>
<dbReference type="PRINTS" id="PR00793">
    <property type="entry name" value="PROAMNOPTASE"/>
</dbReference>
<organism evidence="4 5">
    <name type="scientific">Cladophialophora chaetospira</name>
    <dbReference type="NCBI Taxonomy" id="386627"/>
    <lineage>
        <taxon>Eukaryota</taxon>
        <taxon>Fungi</taxon>
        <taxon>Dikarya</taxon>
        <taxon>Ascomycota</taxon>
        <taxon>Pezizomycotina</taxon>
        <taxon>Eurotiomycetes</taxon>
        <taxon>Chaetothyriomycetidae</taxon>
        <taxon>Chaetothyriales</taxon>
        <taxon>Herpotrichiellaceae</taxon>
        <taxon>Cladophialophora</taxon>
    </lineage>
</organism>
<dbReference type="Gene3D" id="3.40.50.1820">
    <property type="entry name" value="alpha/beta hydrolase"/>
    <property type="match status" value="1"/>
</dbReference>
<keyword evidence="5" id="KW-1185">Reference proteome</keyword>
<name>A0AA38WXL3_9EURO</name>
<evidence type="ECO:0000313" key="4">
    <source>
        <dbReference type="EMBL" id="KAJ9602957.1"/>
    </source>
</evidence>
<dbReference type="GO" id="GO:0006508">
    <property type="term" value="P:proteolysis"/>
    <property type="evidence" value="ECO:0007669"/>
    <property type="project" value="InterPro"/>
</dbReference>
<sequence>MTEHRVELSDGATLYVKLLGGFSPEKPLLIALHGAPGLASHRETEATYGYLQSRFRVLVYDARGSGISDLKPPYTHERWIADIEELRAWAGVERFILAGGSYGGFVSLDYALVHQDRLLALILRDTWAWGTRGMMQALKVSLTSKRIRADPERQYRMWTGILLDDQDFAQGVGEMQALFAPDAPDIDPNAEHENTPRKGIVHAATQNWAFSQNMPKFDVRSRLKAIRVRTLVVVGRHDLITPFECSQEIAQGIPNSELAVFERSGHNPAKDETKLFQARLSAFLSSLAL</sequence>
<proteinExistence type="inferred from homology"/>
<dbReference type="EMBL" id="JAPDRK010000024">
    <property type="protein sequence ID" value="KAJ9602957.1"/>
    <property type="molecule type" value="Genomic_DNA"/>
</dbReference>
<evidence type="ECO:0000256" key="2">
    <source>
        <dbReference type="ARBA" id="ARBA00022801"/>
    </source>
</evidence>
<dbReference type="Proteomes" id="UP001172673">
    <property type="component" value="Unassembled WGS sequence"/>
</dbReference>
<dbReference type="PRINTS" id="PR00111">
    <property type="entry name" value="ABHYDROLASE"/>
</dbReference>
<protein>
    <recommendedName>
        <fullName evidence="3">AB hydrolase-1 domain-containing protein</fullName>
    </recommendedName>
</protein>
<accession>A0AA38WXL3</accession>
<comment type="similarity">
    <text evidence="1">Belongs to the peptidase S33 family.</text>
</comment>
<reference evidence="4" key="1">
    <citation type="submission" date="2022-10" db="EMBL/GenBank/DDBJ databases">
        <title>Culturing micro-colonial fungi from biological soil crusts in the Mojave desert and describing Neophaeococcomyces mojavensis, and introducing the new genera and species Taxawa tesnikishii.</title>
        <authorList>
            <person name="Kurbessoian T."/>
            <person name="Stajich J.E."/>
        </authorList>
    </citation>
    <scope>NUCLEOTIDE SEQUENCE</scope>
    <source>
        <strain evidence="4">TK_41</strain>
    </source>
</reference>
<comment type="caution">
    <text evidence="4">The sequence shown here is derived from an EMBL/GenBank/DDBJ whole genome shotgun (WGS) entry which is preliminary data.</text>
</comment>